<name>A0A3S0PTF5_9FLAO</name>
<dbReference type="GO" id="GO:0043565">
    <property type="term" value="F:sequence-specific DNA binding"/>
    <property type="evidence" value="ECO:0007669"/>
    <property type="project" value="InterPro"/>
</dbReference>
<keyword evidence="1" id="KW-0238">DNA-binding</keyword>
<protein>
    <submittedName>
        <fullName evidence="3">AraC family transcriptional regulator</fullName>
    </submittedName>
</protein>
<accession>A0A3S0PTF5</accession>
<feature type="domain" description="HTH araC/xylS-type" evidence="2">
    <location>
        <begin position="15"/>
        <end position="79"/>
    </location>
</feature>
<sequence length="91" mass="10920">MKELHWQSGKKIKTNSRYLSEIINTYKGKNFATYLNDLRIDYAINRLVNDRKFRSYKLPFIAEELGYNNEQAFTLAFKREPERPFRLPEGN</sequence>
<evidence type="ECO:0000313" key="3">
    <source>
        <dbReference type="EMBL" id="RTZ50461.1"/>
    </source>
</evidence>
<gene>
    <name evidence="3" type="ORF">EJ377_05430</name>
</gene>
<dbReference type="Pfam" id="PF12833">
    <property type="entry name" value="HTH_18"/>
    <property type="match status" value="1"/>
</dbReference>
<dbReference type="EMBL" id="RYFC01000001">
    <property type="protein sequence ID" value="RTZ50461.1"/>
    <property type="molecule type" value="Genomic_DNA"/>
</dbReference>
<dbReference type="Gene3D" id="1.10.10.60">
    <property type="entry name" value="Homeodomain-like"/>
    <property type="match status" value="1"/>
</dbReference>
<organism evidence="3 4">
    <name type="scientific">Chryseobacterium arthrosphaerae</name>
    <dbReference type="NCBI Taxonomy" id="651561"/>
    <lineage>
        <taxon>Bacteria</taxon>
        <taxon>Pseudomonadati</taxon>
        <taxon>Bacteroidota</taxon>
        <taxon>Flavobacteriia</taxon>
        <taxon>Flavobacteriales</taxon>
        <taxon>Weeksellaceae</taxon>
        <taxon>Chryseobacterium group</taxon>
        <taxon>Chryseobacterium</taxon>
    </lineage>
</organism>
<dbReference type="PROSITE" id="PS01124">
    <property type="entry name" value="HTH_ARAC_FAMILY_2"/>
    <property type="match status" value="1"/>
</dbReference>
<evidence type="ECO:0000313" key="4">
    <source>
        <dbReference type="Proteomes" id="UP000276953"/>
    </source>
</evidence>
<comment type="caution">
    <text evidence="3">The sequence shown here is derived from an EMBL/GenBank/DDBJ whole genome shotgun (WGS) entry which is preliminary data.</text>
</comment>
<dbReference type="Proteomes" id="UP000276953">
    <property type="component" value="Unassembled WGS sequence"/>
</dbReference>
<dbReference type="AlphaFoldDB" id="A0A3S0PTF5"/>
<evidence type="ECO:0000256" key="1">
    <source>
        <dbReference type="ARBA" id="ARBA00023125"/>
    </source>
</evidence>
<evidence type="ECO:0000259" key="2">
    <source>
        <dbReference type="PROSITE" id="PS01124"/>
    </source>
</evidence>
<proteinExistence type="predicted"/>
<dbReference type="InterPro" id="IPR018060">
    <property type="entry name" value="HTH_AraC"/>
</dbReference>
<dbReference type="PANTHER" id="PTHR43280:SF2">
    <property type="entry name" value="HTH-TYPE TRANSCRIPTIONAL REGULATOR EXSA"/>
    <property type="match status" value="1"/>
</dbReference>
<reference evidence="3 4" key="1">
    <citation type="submission" date="2018-12" db="EMBL/GenBank/DDBJ databases">
        <title>Draft Genome Sequence of Chryseobacterium arthrosphaerae strain ED882-96 Isolated from the Blood of a Patient with Liver Cirrhosis in Taiwan.</title>
        <authorList>
            <person name="Lin J.-N."/>
            <person name="Lai C.-H."/>
            <person name="Yang C.-H."/>
            <person name="Huang Y.-H."/>
        </authorList>
    </citation>
    <scope>NUCLEOTIDE SEQUENCE [LARGE SCALE GENOMIC DNA]</scope>
    <source>
        <strain evidence="3 4">ED882-96</strain>
    </source>
</reference>
<dbReference type="PANTHER" id="PTHR43280">
    <property type="entry name" value="ARAC-FAMILY TRANSCRIPTIONAL REGULATOR"/>
    <property type="match status" value="1"/>
</dbReference>
<dbReference type="GO" id="GO:0003700">
    <property type="term" value="F:DNA-binding transcription factor activity"/>
    <property type="evidence" value="ECO:0007669"/>
    <property type="project" value="InterPro"/>
</dbReference>
<dbReference type="SMART" id="SM00342">
    <property type="entry name" value="HTH_ARAC"/>
    <property type="match status" value="1"/>
</dbReference>